<dbReference type="Pfam" id="PF00460">
    <property type="entry name" value="Flg_bb_rod"/>
    <property type="match status" value="1"/>
</dbReference>
<gene>
    <name evidence="6" type="ORF">SAMN05660462_00606</name>
</gene>
<feature type="domain" description="Flagellar hook protein FlgE/F/G-like D1" evidence="5">
    <location>
        <begin position="200"/>
        <end position="262"/>
    </location>
</feature>
<proteinExistence type="inferred from homology"/>
<reference evidence="6 7" key="1">
    <citation type="submission" date="2016-10" db="EMBL/GenBank/DDBJ databases">
        <authorList>
            <person name="de Groot N.N."/>
        </authorList>
    </citation>
    <scope>NUCLEOTIDE SEQUENCE [LARGE SCALE GENOMIC DNA]</scope>
    <source>
        <strain evidence="6 7">DSM 21650</strain>
    </source>
</reference>
<dbReference type="PANTHER" id="PTHR30435:SF19">
    <property type="entry name" value="FLAGELLAR BASAL-BODY ROD PROTEIN FLGG"/>
    <property type="match status" value="1"/>
</dbReference>
<dbReference type="Pfam" id="PF06429">
    <property type="entry name" value="Flg_bbr_C"/>
    <property type="match status" value="1"/>
</dbReference>
<dbReference type="EMBL" id="FNQE01000004">
    <property type="protein sequence ID" value="SDY66867.1"/>
    <property type="molecule type" value="Genomic_DNA"/>
</dbReference>
<dbReference type="PROSITE" id="PS00588">
    <property type="entry name" value="FLAGELLA_BB_ROD"/>
    <property type="match status" value="1"/>
</dbReference>
<dbReference type="InterPro" id="IPR020013">
    <property type="entry name" value="Flagellar_FlgE/F/G"/>
</dbReference>
<evidence type="ECO:0000259" key="3">
    <source>
        <dbReference type="Pfam" id="PF00460"/>
    </source>
</evidence>
<evidence type="ECO:0000259" key="4">
    <source>
        <dbReference type="Pfam" id="PF06429"/>
    </source>
</evidence>
<keyword evidence="6" id="KW-0282">Flagellum</keyword>
<evidence type="ECO:0000313" key="6">
    <source>
        <dbReference type="EMBL" id="SDY66867.1"/>
    </source>
</evidence>
<dbReference type="SUPFAM" id="SSF117143">
    <property type="entry name" value="Flagellar hook protein flgE"/>
    <property type="match status" value="1"/>
</dbReference>
<dbReference type="InterPro" id="IPR001444">
    <property type="entry name" value="Flag_bb_rod_N"/>
</dbReference>
<dbReference type="InterPro" id="IPR010930">
    <property type="entry name" value="Flg_bb/hook_C_dom"/>
</dbReference>
<dbReference type="Proteomes" id="UP000198625">
    <property type="component" value="Unassembled WGS sequence"/>
</dbReference>
<feature type="domain" description="Flagellar basal body rod protein N-terminal" evidence="3">
    <location>
        <begin position="5"/>
        <end position="35"/>
    </location>
</feature>
<evidence type="ECO:0000256" key="2">
    <source>
        <dbReference type="RuleBase" id="RU362116"/>
    </source>
</evidence>
<dbReference type="InterPro" id="IPR019776">
    <property type="entry name" value="Flagellar_basal_body_rod_CS"/>
</dbReference>
<evidence type="ECO:0000259" key="5">
    <source>
        <dbReference type="Pfam" id="PF22692"/>
    </source>
</evidence>
<protein>
    <submittedName>
        <fullName evidence="6">Flagellar basal-body rod protein FlgG</fullName>
    </submittedName>
</protein>
<keyword evidence="6" id="KW-0966">Cell projection</keyword>
<comment type="subcellular location">
    <subcellularLocation>
        <location evidence="2">Bacterial flagellum basal body</location>
    </subcellularLocation>
</comment>
<keyword evidence="7" id="KW-1185">Reference proteome</keyword>
<dbReference type="STRING" id="415015.SAMN05660462_00606"/>
<evidence type="ECO:0000313" key="7">
    <source>
        <dbReference type="Proteomes" id="UP000198625"/>
    </source>
</evidence>
<sequence length="357" mass="39626">MNRSMYIAASALLLNQKRIDVISNNLANANTKGFKKDIVISEAFPEVLLSKINDRIDMDNHKAFRGVNVQVEEDAYTLSINSGYFKVRTPAGVGYSRDLKFIIDDNGYLKTHYKDLNAQNKTDGENYVLGQNGPIRVEDRNIEIDNRGNVISNGQIVDNLITFTPFNVIGTTSGGVRLDKVGIDYTEGTLIETGNKLDLALKGDGFFSIETPEGIRYTRDGSFTLNSNGELVTKEGYAVLGQYGPIVLSHNSFDINENGDIIVEGQVENSLVIVSFDNKEYLRKQGNNLYAVLENVDPGETEFVGQVLSGYLEASNVDTIKEMVSMITAYRSYESSQKVIKTQDELLEKIVNELGRV</sequence>
<comment type="similarity">
    <text evidence="1 2">Belongs to the flagella basal body rod proteins family.</text>
</comment>
<dbReference type="GO" id="GO:0009425">
    <property type="term" value="C:bacterial-type flagellum basal body"/>
    <property type="evidence" value="ECO:0007669"/>
    <property type="project" value="UniProtKB-SubCell"/>
</dbReference>
<keyword evidence="2" id="KW-0975">Bacterial flagellum</keyword>
<dbReference type="InterPro" id="IPR037925">
    <property type="entry name" value="FlgE/F/G-like"/>
</dbReference>
<keyword evidence="6" id="KW-0969">Cilium</keyword>
<name>A0A1H3LQM5_9FIRM</name>
<dbReference type="Pfam" id="PF22692">
    <property type="entry name" value="LlgE_F_G_D1"/>
    <property type="match status" value="1"/>
</dbReference>
<accession>A0A1H3LQM5</accession>
<dbReference type="GO" id="GO:0071978">
    <property type="term" value="P:bacterial-type flagellum-dependent swarming motility"/>
    <property type="evidence" value="ECO:0007669"/>
    <property type="project" value="TreeGrafter"/>
</dbReference>
<evidence type="ECO:0000256" key="1">
    <source>
        <dbReference type="ARBA" id="ARBA00009677"/>
    </source>
</evidence>
<dbReference type="NCBIfam" id="TIGR03506">
    <property type="entry name" value="FlgEFG_subfam"/>
    <property type="match status" value="1"/>
</dbReference>
<dbReference type="AlphaFoldDB" id="A0A1H3LQM5"/>
<dbReference type="InterPro" id="IPR053967">
    <property type="entry name" value="LlgE_F_G-like_D1"/>
</dbReference>
<dbReference type="RefSeq" id="WP_208975186.1">
    <property type="nucleotide sequence ID" value="NZ_FNQE01000004.1"/>
</dbReference>
<feature type="domain" description="Flagellar basal-body/hook protein C-terminal" evidence="4">
    <location>
        <begin position="309"/>
        <end position="352"/>
    </location>
</feature>
<organism evidence="6 7">
    <name type="scientific">Proteiniborus ethanoligenes</name>
    <dbReference type="NCBI Taxonomy" id="415015"/>
    <lineage>
        <taxon>Bacteria</taxon>
        <taxon>Bacillati</taxon>
        <taxon>Bacillota</taxon>
        <taxon>Clostridia</taxon>
        <taxon>Eubacteriales</taxon>
        <taxon>Proteiniborus</taxon>
    </lineage>
</organism>
<dbReference type="PANTHER" id="PTHR30435">
    <property type="entry name" value="FLAGELLAR PROTEIN"/>
    <property type="match status" value="1"/>
</dbReference>